<reference evidence="2" key="1">
    <citation type="submission" date="2010-07" db="EMBL/GenBank/DDBJ databases">
        <authorList>
            <consortium name="CONSOLIDER consortium CSD2007-00005"/>
            <person name="Guazzaroni M.-E."/>
            <person name="Richter M."/>
            <person name="Garcia-Salamanca A."/>
            <person name="Yarza P."/>
            <person name="Ferrer M."/>
        </authorList>
    </citation>
    <scope>NUCLEOTIDE SEQUENCE</scope>
</reference>
<sequence length="93" mass="10598">MRVQQLHCVVSGRVQGVAFRNFVKEIAIEMELHGFVANLPDGSLEVLVQGKYEVLKVFLEHLARGPDGALVTGLYDEWERDPEQLYEDFQILP</sequence>
<dbReference type="SUPFAM" id="SSF54975">
    <property type="entry name" value="Acylphosphatase/BLUF domain-like"/>
    <property type="match status" value="1"/>
</dbReference>
<evidence type="ECO:0000259" key="1">
    <source>
        <dbReference type="PROSITE" id="PS51160"/>
    </source>
</evidence>
<dbReference type="InterPro" id="IPR036046">
    <property type="entry name" value="Acylphosphatase-like_dom_sf"/>
</dbReference>
<reference evidence="2" key="2">
    <citation type="journal article" date="2011" name="Microb. Ecol.">
        <title>Taxonomic and Functional Metagenomic Profiling of the Microbial Community in the Anoxic Sediment of a Sub-saline Shallow Lake (Laguna de Carrizo, Central Spain).</title>
        <authorList>
            <person name="Ferrer M."/>
            <person name="Guazzaroni M.E."/>
            <person name="Richter M."/>
            <person name="Garcia-Salamanca A."/>
            <person name="Yarza P."/>
            <person name="Suarez-Suarez A."/>
            <person name="Solano J."/>
            <person name="Alcaide M."/>
            <person name="van Dillewijn P."/>
            <person name="Molina-Henares M.A."/>
            <person name="Lopez-Cortes N."/>
            <person name="Al-Ramahi Y."/>
            <person name="Guerrero C."/>
            <person name="Acosta A."/>
            <person name="de Eugenio L.I."/>
            <person name="Martinez V."/>
            <person name="Marques S."/>
            <person name="Rojo F."/>
            <person name="Santero E."/>
            <person name="Genilloud O."/>
            <person name="Perez-Perez J."/>
            <person name="Rossello-Mora R."/>
            <person name="Ramos J.L."/>
        </authorList>
    </citation>
    <scope>NUCLEOTIDE SEQUENCE</scope>
</reference>
<feature type="domain" description="Acylphosphatase-like" evidence="1">
    <location>
        <begin position="5"/>
        <end position="93"/>
    </location>
</feature>
<dbReference type="EC" id="3.6.1.7" evidence="2"/>
<dbReference type="EMBL" id="ADZX01000636">
    <property type="protein sequence ID" value="EFK95840.1"/>
    <property type="molecule type" value="Genomic_DNA"/>
</dbReference>
<dbReference type="InterPro" id="IPR001792">
    <property type="entry name" value="Acylphosphatase-like_dom"/>
</dbReference>
<comment type="caution">
    <text evidence="2">The sequence shown here is derived from an EMBL/GenBank/DDBJ whole genome shotgun (WGS) entry which is preliminary data.</text>
</comment>
<dbReference type="PANTHER" id="PTHR47268">
    <property type="entry name" value="ACYLPHOSPHATASE"/>
    <property type="match status" value="1"/>
</dbReference>
<organism evidence="2">
    <name type="scientific">sediment metagenome</name>
    <dbReference type="NCBI Taxonomy" id="749907"/>
    <lineage>
        <taxon>unclassified sequences</taxon>
        <taxon>metagenomes</taxon>
        <taxon>ecological metagenomes</taxon>
    </lineage>
</organism>
<gene>
    <name evidence="2" type="primary">acyP</name>
    <name evidence="2" type="ORF">LDC_2126</name>
</gene>
<protein>
    <submittedName>
        <fullName evidence="2">Acylphosphatase</fullName>
        <ecNumber evidence="2">3.6.1.7</ecNumber>
    </submittedName>
</protein>
<keyword evidence="2" id="KW-0378">Hydrolase</keyword>
<name>D9PKQ7_9ZZZZ</name>
<accession>D9PKQ7</accession>
<dbReference type="Gene3D" id="3.30.70.100">
    <property type="match status" value="1"/>
</dbReference>
<evidence type="ECO:0000313" key="2">
    <source>
        <dbReference type="EMBL" id="EFK95840.1"/>
    </source>
</evidence>
<dbReference type="Pfam" id="PF00708">
    <property type="entry name" value="Acylphosphatase"/>
    <property type="match status" value="1"/>
</dbReference>
<proteinExistence type="predicted"/>
<dbReference type="GO" id="GO:0003998">
    <property type="term" value="F:acylphosphatase activity"/>
    <property type="evidence" value="ECO:0007669"/>
    <property type="project" value="UniProtKB-EC"/>
</dbReference>
<dbReference type="PROSITE" id="PS51160">
    <property type="entry name" value="ACYLPHOSPHATASE_3"/>
    <property type="match status" value="1"/>
</dbReference>
<dbReference type="PROSITE" id="PS00150">
    <property type="entry name" value="ACYLPHOSPHATASE_1"/>
    <property type="match status" value="1"/>
</dbReference>
<dbReference type="InterPro" id="IPR020456">
    <property type="entry name" value="Acylphosphatase"/>
</dbReference>
<dbReference type="InterPro" id="IPR017968">
    <property type="entry name" value="Acylphosphatase_CS"/>
</dbReference>
<dbReference type="PANTHER" id="PTHR47268:SF4">
    <property type="entry name" value="ACYLPHOSPHATASE"/>
    <property type="match status" value="1"/>
</dbReference>
<dbReference type="AlphaFoldDB" id="D9PKQ7"/>